<dbReference type="PANTHER" id="PTHR13071:SF4">
    <property type="entry name" value="SMALL RIBOSOMAL SUBUNIT PROTEIN MS22"/>
    <property type="match status" value="1"/>
</dbReference>
<reference evidence="1" key="1">
    <citation type="submission" date="2015-09" db="EMBL/GenBank/DDBJ databases">
        <title>Scylla olivacea transcriptome.</title>
        <authorList>
            <person name="Ikhwanuddin M."/>
        </authorList>
    </citation>
    <scope>NUCLEOTIDE SEQUENCE</scope>
</reference>
<dbReference type="PANTHER" id="PTHR13071">
    <property type="entry name" value="MITOCHONDRIAL 28S RIBOSOMAL PROTEIN S22"/>
    <property type="match status" value="1"/>
</dbReference>
<dbReference type="EMBL" id="GDRN01093316">
    <property type="protein sequence ID" value="JAI59909.1"/>
    <property type="molecule type" value="Transcribed_RNA"/>
</dbReference>
<dbReference type="GO" id="GO:0003735">
    <property type="term" value="F:structural constituent of ribosome"/>
    <property type="evidence" value="ECO:0007669"/>
    <property type="project" value="TreeGrafter"/>
</dbReference>
<evidence type="ECO:0000313" key="1">
    <source>
        <dbReference type="EMBL" id="JAI59907.1"/>
    </source>
</evidence>
<dbReference type="EMBL" id="GDRN01093318">
    <property type="protein sequence ID" value="JAI59907.1"/>
    <property type="molecule type" value="Transcribed_RNA"/>
</dbReference>
<evidence type="ECO:0008006" key="2">
    <source>
        <dbReference type="Google" id="ProtNLM"/>
    </source>
</evidence>
<organism evidence="1">
    <name type="scientific">Scylla olivacea</name>
    <name type="common">Orange mud crab</name>
    <name type="synonym">Cancer olivacea</name>
    <dbReference type="NCBI Taxonomy" id="85551"/>
    <lineage>
        <taxon>Eukaryota</taxon>
        <taxon>Metazoa</taxon>
        <taxon>Ecdysozoa</taxon>
        <taxon>Arthropoda</taxon>
        <taxon>Crustacea</taxon>
        <taxon>Multicrustacea</taxon>
        <taxon>Malacostraca</taxon>
        <taxon>Eumalacostraca</taxon>
        <taxon>Eucarida</taxon>
        <taxon>Decapoda</taxon>
        <taxon>Pleocyemata</taxon>
        <taxon>Brachyura</taxon>
        <taxon>Eubrachyura</taxon>
        <taxon>Portunoidea</taxon>
        <taxon>Portunidae</taxon>
        <taxon>Portuninae</taxon>
        <taxon>Scylla</taxon>
    </lineage>
</organism>
<dbReference type="EMBL" id="GDRN01093317">
    <property type="protein sequence ID" value="JAI59908.1"/>
    <property type="molecule type" value="Transcribed_RNA"/>
</dbReference>
<protein>
    <recommendedName>
        <fullName evidence="2">28S ribosomal protein S22, mitochondrial</fullName>
    </recommendedName>
</protein>
<accession>A0A0P4W475</accession>
<dbReference type="AlphaFoldDB" id="A0A0P4W475"/>
<name>A0A0P4W475_SCYOL</name>
<sequence>MMEAARVAVSAGLRLAWTAVTSPAARVTAVPRLARACTTIPSKYDERDPAPLFFDPNVQEILKRVTGRNYDKIFRCRYDEKKLSPPKYEFLTDEELGELREEMEKKAETLLQMPPVVKQREPILDVLSRDPALVGFDTCRYIFTDITYGVTDRKRFIVVRDADGTLRQASWEERDRMNQIYNPQPGRKIRPHRVFEEENLKNVLDREEYEFVLDLACAQFEPDDPEYQRVTGRVYETLEARRCYQVLHSTRHYGPLCFYLTWNKKIDNLLTTLIQQEMLSEGADIVCLYYLIHPDSKSAGHHVDLSLPLETIKAYMEQDSLQRAKLQLAIQAYQEIVQQRHQCQEDVKAAHGL</sequence>
<dbReference type="GO" id="GO:0005763">
    <property type="term" value="C:mitochondrial small ribosomal subunit"/>
    <property type="evidence" value="ECO:0007669"/>
    <property type="project" value="TreeGrafter"/>
</dbReference>
<proteinExistence type="predicted"/>
<dbReference type="InterPro" id="IPR019374">
    <property type="entry name" value="Ribosomal_mS22"/>
</dbReference>
<dbReference type="Pfam" id="PF10245">
    <property type="entry name" value="MRP-S22"/>
    <property type="match status" value="1"/>
</dbReference>